<dbReference type="InterPro" id="IPR011989">
    <property type="entry name" value="ARM-like"/>
</dbReference>
<dbReference type="SMR" id="A0A1S3XWN1"/>
<dbReference type="InterPro" id="IPR016024">
    <property type="entry name" value="ARM-type_fold"/>
</dbReference>
<protein>
    <submittedName>
        <fullName evidence="1">Importin subunit beta-3-like</fullName>
    </submittedName>
</protein>
<accession>A0A1S3XWN1</accession>
<dbReference type="KEGG" id="nta:107769574"/>
<gene>
    <name evidence="1" type="primary">LOC107769574</name>
</gene>
<name>A0A1S3XWN1_TOBAC</name>
<dbReference type="Gene3D" id="1.25.10.10">
    <property type="entry name" value="Leucine-rich Repeat Variant"/>
    <property type="match status" value="1"/>
</dbReference>
<proteinExistence type="predicted"/>
<sequence>MMAMAVGNLAILDYVEKVTSALTSLQETHMEVEDPMKSLLLQAWGRLCKCLGADFLPYLSVSMPVVLKSSQLKNYLSVSNDSDTEDSDSDDERLNLPKTLGRNFTYNACHMC</sequence>
<dbReference type="STRING" id="4097.A0A1S3XWN1"/>
<dbReference type="RefSeq" id="XP_016444285.1">
    <property type="nucleotide sequence ID" value="XM_016588799.1"/>
</dbReference>
<dbReference type="OrthoDB" id="1698591at2759"/>
<reference evidence="1" key="1">
    <citation type="submission" date="2025-08" db="UniProtKB">
        <authorList>
            <consortium name="RefSeq"/>
        </authorList>
    </citation>
    <scope>IDENTIFICATION</scope>
</reference>
<dbReference type="PaxDb" id="4097-A0A1S3XWN1"/>
<dbReference type="AlphaFoldDB" id="A0A1S3XWN1"/>
<evidence type="ECO:0000313" key="1">
    <source>
        <dbReference type="RefSeq" id="XP_016444285.1"/>
    </source>
</evidence>
<organism evidence="1">
    <name type="scientific">Nicotiana tabacum</name>
    <name type="common">Common tobacco</name>
    <dbReference type="NCBI Taxonomy" id="4097"/>
    <lineage>
        <taxon>Eukaryota</taxon>
        <taxon>Viridiplantae</taxon>
        <taxon>Streptophyta</taxon>
        <taxon>Embryophyta</taxon>
        <taxon>Tracheophyta</taxon>
        <taxon>Spermatophyta</taxon>
        <taxon>Magnoliopsida</taxon>
        <taxon>eudicotyledons</taxon>
        <taxon>Gunneridae</taxon>
        <taxon>Pentapetalae</taxon>
        <taxon>asterids</taxon>
        <taxon>lamiids</taxon>
        <taxon>Solanales</taxon>
        <taxon>Solanaceae</taxon>
        <taxon>Nicotianoideae</taxon>
        <taxon>Nicotianeae</taxon>
        <taxon>Nicotiana</taxon>
    </lineage>
</organism>
<dbReference type="SUPFAM" id="SSF48371">
    <property type="entry name" value="ARM repeat"/>
    <property type="match status" value="1"/>
</dbReference>